<accession>A0A9P4PNY0</accession>
<reference evidence="1" key="1">
    <citation type="journal article" date="2020" name="Stud. Mycol.">
        <title>101 Dothideomycetes genomes: a test case for predicting lifestyles and emergence of pathogens.</title>
        <authorList>
            <person name="Haridas S."/>
            <person name="Albert R."/>
            <person name="Binder M."/>
            <person name="Bloem J."/>
            <person name="Labutti K."/>
            <person name="Salamov A."/>
            <person name="Andreopoulos B."/>
            <person name="Baker S."/>
            <person name="Barry K."/>
            <person name="Bills G."/>
            <person name="Bluhm B."/>
            <person name="Cannon C."/>
            <person name="Castanera R."/>
            <person name="Culley D."/>
            <person name="Daum C."/>
            <person name="Ezra D."/>
            <person name="Gonzalez J."/>
            <person name="Henrissat B."/>
            <person name="Kuo A."/>
            <person name="Liang C."/>
            <person name="Lipzen A."/>
            <person name="Lutzoni F."/>
            <person name="Magnuson J."/>
            <person name="Mondo S."/>
            <person name="Nolan M."/>
            <person name="Ohm R."/>
            <person name="Pangilinan J."/>
            <person name="Park H.-J."/>
            <person name="Ramirez L."/>
            <person name="Alfaro M."/>
            <person name="Sun H."/>
            <person name="Tritt A."/>
            <person name="Yoshinaga Y."/>
            <person name="Zwiers L.-H."/>
            <person name="Turgeon B."/>
            <person name="Goodwin S."/>
            <person name="Spatafora J."/>
            <person name="Crous P."/>
            <person name="Grigoriev I."/>
        </authorList>
    </citation>
    <scope>NUCLEOTIDE SEQUENCE</scope>
    <source>
        <strain evidence="1">CBS 690.94</strain>
    </source>
</reference>
<dbReference type="OrthoDB" id="3736964at2759"/>
<sequence>MMSWLAPKRASTKELCDIYPSRRHVERTLLQHLYPAGIPTPTLVRFSGYTSEGGHDISWTASTCSSFLASRLPSASEVATAAGPVLYRILLHHGAWPFKPAPEPDAPLTAERFAIAAALLMAEDRGTITFQDPQTHSHMVHERPRDWGNRCRLLFQSLCNTDWTARSTQDGSARTAADDEDLVAVLCACMPQPQKMDRARFVPVAATLPSSHSRALDGRVDITSIRALLGLLLSLPAEDAPASSAEETGGSRTAVGAVVGAFAPQDGDADGDVDWERFRSVMAQSTPLLLTELAAFISAQFPGPRRGGGLLQVQHPRTIPPAMVATSPSSTRSSLTLPQLRQLSLVLPHPLLSTFSLLHQSPPSHTTTATIARLLAAPSSRLLLIRGGTTSGPYALAACVSPGTTQDADATKTHFARTPLSPPAPGSAWNHPFSSPSTGPVDCFVRIAPTHGVFRGSFGSARVDTCGADGLSVHLGGASMWFEGGLARGTVAGEGESVGFVVGLVEVWG</sequence>
<dbReference type="AlphaFoldDB" id="A0A9P4PNY0"/>
<name>A0A9P4PNY0_9PLEO</name>
<evidence type="ECO:0008006" key="3">
    <source>
        <dbReference type="Google" id="ProtNLM"/>
    </source>
</evidence>
<evidence type="ECO:0000313" key="1">
    <source>
        <dbReference type="EMBL" id="KAF2446598.1"/>
    </source>
</evidence>
<evidence type="ECO:0000313" key="2">
    <source>
        <dbReference type="Proteomes" id="UP000799764"/>
    </source>
</evidence>
<gene>
    <name evidence="1" type="ORF">P171DRAFT_472072</name>
</gene>
<organism evidence="1 2">
    <name type="scientific">Karstenula rhodostoma CBS 690.94</name>
    <dbReference type="NCBI Taxonomy" id="1392251"/>
    <lineage>
        <taxon>Eukaryota</taxon>
        <taxon>Fungi</taxon>
        <taxon>Dikarya</taxon>
        <taxon>Ascomycota</taxon>
        <taxon>Pezizomycotina</taxon>
        <taxon>Dothideomycetes</taxon>
        <taxon>Pleosporomycetidae</taxon>
        <taxon>Pleosporales</taxon>
        <taxon>Massarineae</taxon>
        <taxon>Didymosphaeriaceae</taxon>
        <taxon>Karstenula</taxon>
    </lineage>
</organism>
<keyword evidence="2" id="KW-1185">Reference proteome</keyword>
<dbReference type="EMBL" id="MU001498">
    <property type="protein sequence ID" value="KAF2446598.1"/>
    <property type="molecule type" value="Genomic_DNA"/>
</dbReference>
<protein>
    <recommendedName>
        <fullName evidence="3">TLDc domain-containing protein</fullName>
    </recommendedName>
</protein>
<comment type="caution">
    <text evidence="1">The sequence shown here is derived from an EMBL/GenBank/DDBJ whole genome shotgun (WGS) entry which is preliminary data.</text>
</comment>
<dbReference type="Proteomes" id="UP000799764">
    <property type="component" value="Unassembled WGS sequence"/>
</dbReference>
<proteinExistence type="predicted"/>